<reference evidence="1 2" key="1">
    <citation type="submission" date="2016-10" db="EMBL/GenBank/DDBJ databases">
        <authorList>
            <person name="de Groot N.N."/>
        </authorList>
    </citation>
    <scope>NUCLEOTIDE SEQUENCE [LARGE SCALE GENOMIC DNA]</scope>
    <source>
        <strain evidence="1 2">DSM 22012</strain>
    </source>
</reference>
<dbReference type="OrthoDB" id="9804336at2"/>
<dbReference type="EMBL" id="FNVQ01000001">
    <property type="protein sequence ID" value="SEG16170.1"/>
    <property type="molecule type" value="Genomic_DNA"/>
</dbReference>
<name>A0A1H5XXR3_9GAMM</name>
<keyword evidence="2" id="KW-1185">Reference proteome</keyword>
<gene>
    <name evidence="1" type="ORF">SAMN05444390_1011532</name>
</gene>
<sequence length="58" mass="6522">MTYQPSENQCDRCIRDRDNCLGNLDFSGMLKTAQINNQHGETTIVLCDQFEAPQESAA</sequence>
<organism evidence="1 2">
    <name type="scientific">Marinobacterium lutimaris</name>
    <dbReference type="NCBI Taxonomy" id="568106"/>
    <lineage>
        <taxon>Bacteria</taxon>
        <taxon>Pseudomonadati</taxon>
        <taxon>Pseudomonadota</taxon>
        <taxon>Gammaproteobacteria</taxon>
        <taxon>Oceanospirillales</taxon>
        <taxon>Oceanospirillaceae</taxon>
        <taxon>Marinobacterium</taxon>
    </lineage>
</organism>
<evidence type="ECO:0000313" key="2">
    <source>
        <dbReference type="Proteomes" id="UP000236745"/>
    </source>
</evidence>
<evidence type="ECO:0000313" key="1">
    <source>
        <dbReference type="EMBL" id="SEG16170.1"/>
    </source>
</evidence>
<protein>
    <submittedName>
        <fullName evidence="1">Uncharacterized protein</fullName>
    </submittedName>
</protein>
<accession>A0A1H5XXR3</accession>
<dbReference type="RefSeq" id="WP_160115470.1">
    <property type="nucleotide sequence ID" value="NZ_FNVQ01000001.1"/>
</dbReference>
<dbReference type="AlphaFoldDB" id="A0A1H5XXR3"/>
<proteinExistence type="predicted"/>
<dbReference type="Proteomes" id="UP000236745">
    <property type="component" value="Unassembled WGS sequence"/>
</dbReference>